<dbReference type="InterPro" id="IPR007466">
    <property type="entry name" value="Peptidyl-Arg-deiminase_porph"/>
</dbReference>
<protein>
    <submittedName>
        <fullName evidence="2">Agmatine deiminase family protein</fullName>
    </submittedName>
</protein>
<reference evidence="2 3" key="1">
    <citation type="submission" date="2021-11" db="EMBL/GenBank/DDBJ databases">
        <title>Genome sequence.</title>
        <authorList>
            <person name="Sun Q."/>
        </authorList>
    </citation>
    <scope>NUCLEOTIDE SEQUENCE [LARGE SCALE GENOMIC DNA]</scope>
    <source>
        <strain evidence="2 3">KCTC 12005</strain>
    </source>
</reference>
<sequence length="383" mass="41162">MKTGQDVVRHGAHAPMEANTMQRRQFLSAGTSLVTGGAVGMPAQYASAADNPWRMPDEGERHAATWMAFGASDEIWGRRLKAGAQSNLALIAQTIAQLEPVQMLVSAQDYDLAARLCGSKVQLVVQDIDDLWMRDTGPVFVKKAGGGFAGVAFNFNGWGNKQQHRNDAKVAAFVAKTAGVPLLKSSLVLEGGGIEVDGQGTAIITESCVLHANRNPGVSKAQCEQELQRVLGIDKVIWLPGIAGHDITDGHTDFYARFCAPGVVVAGIENDRSSPEHAVTQRHLDILRKATDARGRPLQVVRMPGPDDVRPQYANKDFAAGYINFYVCNGAVICPEFGDSRADRNTRAILREQFPGREIVQLNIDAIAAGGGGIHCTTQQQPA</sequence>
<dbReference type="GO" id="GO:0047632">
    <property type="term" value="F:agmatine deiminase activity"/>
    <property type="evidence" value="ECO:0007669"/>
    <property type="project" value="TreeGrafter"/>
</dbReference>
<dbReference type="PANTHER" id="PTHR31377">
    <property type="entry name" value="AGMATINE DEIMINASE-RELATED"/>
    <property type="match status" value="1"/>
</dbReference>
<dbReference type="GO" id="GO:0004668">
    <property type="term" value="F:protein-arginine deiminase activity"/>
    <property type="evidence" value="ECO:0007669"/>
    <property type="project" value="InterPro"/>
</dbReference>
<organism evidence="2 3">
    <name type="scientific">Comamonas koreensis</name>
    <dbReference type="NCBI Taxonomy" id="160825"/>
    <lineage>
        <taxon>Bacteria</taxon>
        <taxon>Pseudomonadati</taxon>
        <taxon>Pseudomonadota</taxon>
        <taxon>Betaproteobacteria</taxon>
        <taxon>Burkholderiales</taxon>
        <taxon>Comamonadaceae</taxon>
        <taxon>Comamonas</taxon>
    </lineage>
</organism>
<comment type="caution">
    <text evidence="2">The sequence shown here is derived from an EMBL/GenBank/DDBJ whole genome shotgun (WGS) entry which is preliminary data.</text>
</comment>
<dbReference type="Pfam" id="PF04371">
    <property type="entry name" value="PAD_porph"/>
    <property type="match status" value="1"/>
</dbReference>
<dbReference type="GO" id="GO:0009446">
    <property type="term" value="P:putrescine biosynthetic process"/>
    <property type="evidence" value="ECO:0007669"/>
    <property type="project" value="InterPro"/>
</dbReference>
<dbReference type="Gene3D" id="3.75.10.10">
    <property type="entry name" value="L-arginine/glycine Amidinotransferase, Chain A"/>
    <property type="match status" value="1"/>
</dbReference>
<dbReference type="Proteomes" id="UP001199260">
    <property type="component" value="Unassembled WGS sequence"/>
</dbReference>
<dbReference type="PANTHER" id="PTHR31377:SF0">
    <property type="entry name" value="AGMATINE DEIMINASE-RELATED"/>
    <property type="match status" value="1"/>
</dbReference>
<keyword evidence="3" id="KW-1185">Reference proteome</keyword>
<dbReference type="AlphaFoldDB" id="A0AAW4Y3C7"/>
<evidence type="ECO:0000313" key="3">
    <source>
        <dbReference type="Proteomes" id="UP001199260"/>
    </source>
</evidence>
<dbReference type="SUPFAM" id="SSF55909">
    <property type="entry name" value="Pentein"/>
    <property type="match status" value="1"/>
</dbReference>
<accession>A0AAW4Y3C7</accession>
<dbReference type="EMBL" id="JAJNCT010000034">
    <property type="protein sequence ID" value="MCD2167908.1"/>
    <property type="molecule type" value="Genomic_DNA"/>
</dbReference>
<evidence type="ECO:0000256" key="1">
    <source>
        <dbReference type="ARBA" id="ARBA00022801"/>
    </source>
</evidence>
<gene>
    <name evidence="2" type="ORF">LPW39_22550</name>
</gene>
<name>A0AAW4Y3C7_9BURK</name>
<dbReference type="PROSITE" id="PS51318">
    <property type="entry name" value="TAT"/>
    <property type="match status" value="1"/>
</dbReference>
<evidence type="ECO:0000313" key="2">
    <source>
        <dbReference type="EMBL" id="MCD2167908.1"/>
    </source>
</evidence>
<keyword evidence="1" id="KW-0378">Hydrolase</keyword>
<dbReference type="InterPro" id="IPR006311">
    <property type="entry name" value="TAT_signal"/>
</dbReference>
<proteinExistence type="predicted"/>